<sequence>MIILLLLFSLGGYILWRYSNVGLLKFTLHYSVSLVLIILCITLIKSDIKPAIKFIFLGVSIIGILGNLVVGTKLILK</sequence>
<keyword evidence="1" id="KW-1133">Transmembrane helix</keyword>
<dbReference type="AlphaFoldDB" id="A0A9W5QN04"/>
<comment type="caution">
    <text evidence="2">The sequence shown here is derived from an EMBL/GenBank/DDBJ whole genome shotgun (WGS) entry which is preliminary data.</text>
</comment>
<dbReference type="Proteomes" id="UP000014009">
    <property type="component" value="Unassembled WGS sequence"/>
</dbReference>
<evidence type="ECO:0000256" key="1">
    <source>
        <dbReference type="SAM" id="Phobius"/>
    </source>
</evidence>
<keyword evidence="1" id="KW-0812">Transmembrane</keyword>
<gene>
    <name evidence="2" type="ORF">IGM_06507</name>
</gene>
<proteinExistence type="predicted"/>
<evidence type="ECO:0000313" key="2">
    <source>
        <dbReference type="EMBL" id="EOP78900.1"/>
    </source>
</evidence>
<accession>A0A9W5QN04</accession>
<feature type="transmembrane region" description="Helical" evidence="1">
    <location>
        <begin position="51"/>
        <end position="76"/>
    </location>
</feature>
<protein>
    <submittedName>
        <fullName evidence="2">Uncharacterized protein</fullName>
    </submittedName>
</protein>
<name>A0A9W5QN04_BACCE</name>
<dbReference type="EMBL" id="AHEF01000104">
    <property type="protein sequence ID" value="EOP78900.1"/>
    <property type="molecule type" value="Genomic_DNA"/>
</dbReference>
<evidence type="ECO:0000313" key="3">
    <source>
        <dbReference type="Proteomes" id="UP000014009"/>
    </source>
</evidence>
<organism evidence="2 3">
    <name type="scientific">Bacillus cereus HuB4-4</name>
    <dbReference type="NCBI Taxonomy" id="1053211"/>
    <lineage>
        <taxon>Bacteria</taxon>
        <taxon>Bacillati</taxon>
        <taxon>Bacillota</taxon>
        <taxon>Bacilli</taxon>
        <taxon>Bacillales</taxon>
        <taxon>Bacillaceae</taxon>
        <taxon>Bacillus</taxon>
        <taxon>Bacillus cereus group</taxon>
    </lineage>
</organism>
<reference evidence="2 3" key="1">
    <citation type="submission" date="2012-12" db="EMBL/GenBank/DDBJ databases">
        <title>The Genome Sequence of Bacillus cereus HuB4-4.</title>
        <authorList>
            <consortium name="The Broad Institute Genome Sequencing Platform"/>
            <consortium name="The Broad Institute Genome Sequencing Center for Infectious Disease"/>
            <person name="Feldgarden M."/>
            <person name="Van der Auwera G.A."/>
            <person name="Mahillon J."/>
            <person name="Duprez V."/>
            <person name="Timmery S."/>
            <person name="Mattelet C."/>
            <person name="Dierick K."/>
            <person name="Sun M."/>
            <person name="Yu Z."/>
            <person name="Zhu L."/>
            <person name="Hu X."/>
            <person name="Shank E.B."/>
            <person name="Swiecicka I."/>
            <person name="Hansen B.M."/>
            <person name="Andrup L."/>
            <person name="Walker B."/>
            <person name="Young S.K."/>
            <person name="Zeng Q."/>
            <person name="Gargeya S."/>
            <person name="Fitzgerald M."/>
            <person name="Haas B."/>
            <person name="Abouelleil A."/>
            <person name="Alvarado L."/>
            <person name="Arachchi H.M."/>
            <person name="Berlin A.M."/>
            <person name="Chapman S.B."/>
            <person name="Dewar J."/>
            <person name="Goldberg J."/>
            <person name="Griggs A."/>
            <person name="Gujja S."/>
            <person name="Hansen M."/>
            <person name="Howarth C."/>
            <person name="Imamovic A."/>
            <person name="Larimer J."/>
            <person name="McCowan C."/>
            <person name="Murphy C."/>
            <person name="Neiman D."/>
            <person name="Pearson M."/>
            <person name="Priest M."/>
            <person name="Roberts A."/>
            <person name="Saif S."/>
            <person name="Shea T."/>
            <person name="Sisk P."/>
            <person name="Sykes S."/>
            <person name="Wortman J."/>
            <person name="Nusbaum C."/>
            <person name="Birren B."/>
        </authorList>
    </citation>
    <scope>NUCLEOTIDE SEQUENCE [LARGE SCALE GENOMIC DNA]</scope>
    <source>
        <strain evidence="2 3">HuB4-4</strain>
    </source>
</reference>
<feature type="transmembrane region" description="Helical" evidence="1">
    <location>
        <begin position="27"/>
        <end position="44"/>
    </location>
</feature>
<keyword evidence="1" id="KW-0472">Membrane</keyword>